<comment type="subcellular location">
    <subcellularLocation>
        <location evidence="1">Membrane</location>
        <topology evidence="1">Multi-pass membrane protein</topology>
    </subcellularLocation>
</comment>
<keyword evidence="5" id="KW-0175">Coiled coil</keyword>
<protein>
    <submittedName>
        <fullName evidence="8">P-type conjugative transfer protein TrbL</fullName>
    </submittedName>
</protein>
<feature type="transmembrane region" description="Helical" evidence="7">
    <location>
        <begin position="108"/>
        <end position="127"/>
    </location>
</feature>
<evidence type="ECO:0000256" key="5">
    <source>
        <dbReference type="SAM" id="Coils"/>
    </source>
</evidence>
<feature type="transmembrane region" description="Helical" evidence="7">
    <location>
        <begin position="207"/>
        <end position="229"/>
    </location>
</feature>
<gene>
    <name evidence="8" type="primary">trbL</name>
    <name evidence="8" type="ORF">PW210_004101</name>
</gene>
<evidence type="ECO:0000256" key="7">
    <source>
        <dbReference type="SAM" id="Phobius"/>
    </source>
</evidence>
<dbReference type="Pfam" id="PF04610">
    <property type="entry name" value="TrbL"/>
    <property type="match status" value="1"/>
</dbReference>
<evidence type="ECO:0000256" key="6">
    <source>
        <dbReference type="SAM" id="MobiDB-lite"/>
    </source>
</evidence>
<evidence type="ECO:0000256" key="2">
    <source>
        <dbReference type="ARBA" id="ARBA00022692"/>
    </source>
</evidence>
<dbReference type="InterPro" id="IPR007688">
    <property type="entry name" value="Conjugal_tfr_TrbL/VirB6"/>
</dbReference>
<dbReference type="GO" id="GO:0016020">
    <property type="term" value="C:membrane"/>
    <property type="evidence" value="ECO:0007669"/>
    <property type="project" value="UniProtKB-SubCell"/>
</dbReference>
<accession>A0AAN3YYC2</accession>
<feature type="region of interest" description="Disordered" evidence="6">
    <location>
        <begin position="489"/>
        <end position="533"/>
    </location>
</feature>
<sequence length="533" mass="55293">MIRIIVFLFSLFFIPHVLAYGEYEVAQSMAQSKEEAEQKYNQAQEDLKKLNELTIECSKGSEQKCLELDNFKSYGKIKADPSFVDKFTSTFTKEINKWIAPIEKAAKYLLFTFAIIGLVLLFIPLILKGAELGEILKELVIFVLVISIWFAFIINAKDWTNAIIDSFSQLAVKANASSADATPVGVITQGFIVAGKTIAGSYNPITLLGQLICALILIVIYAKIAFYVLKVILETMIISYAGIILLGFGGLSFTSDYAKRYFTYVLSCGIKLFITLLIVGFGTNFIAGYVNSFDMSELGNCLGMICIVLMLMFIAEQIPDMAQSMVTGASLGGGNMNIGGTLATMAAAATAFTAACYAGAAAFKAAGAANAAGGGGAATGGLSGGDLANALSKGGGSGVAGGGGSGGSSSLPNGGKSGAQLVKEGKVPSPNKNTGNTATGNEAGKPQQSRTGAALKAVAQSVGEGILNKAAGGRGSTAANITRAALNNVAQSQQSTESPRKPIASPYAKSTGNNSSGTSKTPNKGNNDTGENQ</sequence>
<evidence type="ECO:0000256" key="4">
    <source>
        <dbReference type="ARBA" id="ARBA00023136"/>
    </source>
</evidence>
<dbReference type="AlphaFoldDB" id="A0AAN3YYC2"/>
<reference evidence="8" key="1">
    <citation type="submission" date="2023-06" db="EMBL/GenBank/DDBJ databases">
        <authorList>
            <consortium name="Clinical and Environmental Microbiology Branch: Whole genome sequencing antimicrobial resistance pathogens in the healthcare setting"/>
        </authorList>
    </citation>
    <scope>NUCLEOTIDE SEQUENCE</scope>
    <source>
        <strain evidence="8">Microbial</strain>
    </source>
</reference>
<dbReference type="NCBIfam" id="TIGR02783">
    <property type="entry name" value="TrbL_P"/>
    <property type="match status" value="1"/>
</dbReference>
<keyword evidence="3 7" id="KW-1133">Transmembrane helix</keyword>
<feature type="transmembrane region" description="Helical" evidence="7">
    <location>
        <begin position="261"/>
        <end position="286"/>
    </location>
</feature>
<evidence type="ECO:0000313" key="9">
    <source>
        <dbReference type="Proteomes" id="UP001171165"/>
    </source>
</evidence>
<feature type="transmembrane region" description="Helical" evidence="7">
    <location>
        <begin position="298"/>
        <end position="315"/>
    </location>
</feature>
<dbReference type="Proteomes" id="UP001171165">
    <property type="component" value="Unassembled WGS sequence"/>
</dbReference>
<feature type="transmembrane region" description="Helical" evidence="7">
    <location>
        <begin position="139"/>
        <end position="156"/>
    </location>
</feature>
<dbReference type="RefSeq" id="WP_029403612.1">
    <property type="nucleotide sequence ID" value="NZ_JAJPRT010000009.1"/>
</dbReference>
<feature type="compositionally biased region" description="Gly residues" evidence="6">
    <location>
        <begin position="398"/>
        <end position="407"/>
    </location>
</feature>
<evidence type="ECO:0000256" key="1">
    <source>
        <dbReference type="ARBA" id="ARBA00004141"/>
    </source>
</evidence>
<dbReference type="GO" id="GO:0030255">
    <property type="term" value="P:protein secretion by the type IV secretion system"/>
    <property type="evidence" value="ECO:0007669"/>
    <property type="project" value="InterPro"/>
</dbReference>
<feature type="region of interest" description="Disordered" evidence="6">
    <location>
        <begin position="398"/>
        <end position="455"/>
    </location>
</feature>
<proteinExistence type="predicted"/>
<feature type="transmembrane region" description="Helical" evidence="7">
    <location>
        <begin position="236"/>
        <end position="255"/>
    </location>
</feature>
<name>A0AAN3YYC2_PROMI</name>
<feature type="coiled-coil region" evidence="5">
    <location>
        <begin position="26"/>
        <end position="53"/>
    </location>
</feature>
<keyword evidence="4 7" id="KW-0472">Membrane</keyword>
<dbReference type="InterPro" id="IPR014150">
    <property type="entry name" value="Conjugal_tfr_TrbL"/>
</dbReference>
<feature type="compositionally biased region" description="Low complexity" evidence="6">
    <location>
        <begin position="509"/>
        <end position="524"/>
    </location>
</feature>
<evidence type="ECO:0000313" key="8">
    <source>
        <dbReference type="EMBL" id="EKW9778213.1"/>
    </source>
</evidence>
<comment type="caution">
    <text evidence="8">The sequence shown here is derived from an EMBL/GenBank/DDBJ whole genome shotgun (WGS) entry which is preliminary data.</text>
</comment>
<evidence type="ECO:0000256" key="3">
    <source>
        <dbReference type="ARBA" id="ARBA00022989"/>
    </source>
</evidence>
<feature type="compositionally biased region" description="Polar residues" evidence="6">
    <location>
        <begin position="430"/>
        <end position="451"/>
    </location>
</feature>
<dbReference type="EMBL" id="ABKSPD020000028">
    <property type="protein sequence ID" value="EKW9778213.1"/>
    <property type="molecule type" value="Genomic_DNA"/>
</dbReference>
<organism evidence="8 9">
    <name type="scientific">Proteus mirabilis</name>
    <dbReference type="NCBI Taxonomy" id="584"/>
    <lineage>
        <taxon>Bacteria</taxon>
        <taxon>Pseudomonadati</taxon>
        <taxon>Pseudomonadota</taxon>
        <taxon>Gammaproteobacteria</taxon>
        <taxon>Enterobacterales</taxon>
        <taxon>Morganellaceae</taxon>
        <taxon>Proteus</taxon>
    </lineage>
</organism>
<keyword evidence="2 7" id="KW-0812">Transmembrane</keyword>